<name>A0A9Q8US51_PASFU</name>
<evidence type="ECO:0000256" key="5">
    <source>
        <dbReference type="ARBA" id="ARBA00023180"/>
    </source>
</evidence>
<dbReference type="InterPro" id="IPR017853">
    <property type="entry name" value="GH"/>
</dbReference>
<protein>
    <recommendedName>
        <fullName evidence="3">alpha-glucosidase</fullName>
        <ecNumber evidence="3">3.2.1.20</ecNumber>
    </recommendedName>
</protein>
<dbReference type="GO" id="GO:0000272">
    <property type="term" value="P:polysaccharide catabolic process"/>
    <property type="evidence" value="ECO:0007669"/>
    <property type="project" value="UniProtKB-KW"/>
</dbReference>
<dbReference type="EMBL" id="CP090169">
    <property type="protein sequence ID" value="UJO20410.1"/>
    <property type="molecule type" value="Genomic_DNA"/>
</dbReference>
<evidence type="ECO:0000256" key="4">
    <source>
        <dbReference type="ARBA" id="ARBA00022801"/>
    </source>
</evidence>
<dbReference type="PANTHER" id="PTHR22762:SF67">
    <property type="entry name" value="ALPHA_BETA-GLUCOSIDASE AGDC-RELATED"/>
    <property type="match status" value="1"/>
</dbReference>
<reference evidence="12" key="2">
    <citation type="journal article" date="2022" name="Microb. Genom.">
        <title>A chromosome-scale genome assembly of the tomato pathogen Cladosporium fulvum reveals a compartmentalized genome architecture and the presence of a dispensable chromosome.</title>
        <authorList>
            <person name="Zaccaron A.Z."/>
            <person name="Chen L.H."/>
            <person name="Samaras A."/>
            <person name="Stergiopoulos I."/>
        </authorList>
    </citation>
    <scope>NUCLEOTIDE SEQUENCE</scope>
    <source>
        <strain evidence="12">Race5_Kim</strain>
    </source>
</reference>
<dbReference type="RefSeq" id="XP_047764776.1">
    <property type="nucleotide sequence ID" value="XM_047909367.1"/>
</dbReference>
<dbReference type="SUPFAM" id="SSF51445">
    <property type="entry name" value="(Trans)glycosidases"/>
    <property type="match status" value="1"/>
</dbReference>
<dbReference type="GO" id="GO:0004558">
    <property type="term" value="F:alpha-1,4-glucosidase activity"/>
    <property type="evidence" value="ECO:0007669"/>
    <property type="project" value="UniProtKB-EC"/>
</dbReference>
<evidence type="ECO:0000256" key="3">
    <source>
        <dbReference type="ARBA" id="ARBA00012741"/>
    </source>
</evidence>
<dbReference type="EC" id="3.2.1.20" evidence="3"/>
<keyword evidence="8" id="KW-0624">Polysaccharide degradation</keyword>
<comment type="catalytic activity">
    <reaction evidence="1">
        <text>Hydrolysis of terminal, non-reducing (1-&gt;4)-linked alpha-D-glucose residues with release of alpha-D-glucose.</text>
        <dbReference type="EC" id="3.2.1.20"/>
    </reaction>
</comment>
<organism evidence="12 13">
    <name type="scientific">Passalora fulva</name>
    <name type="common">Tomato leaf mold</name>
    <name type="synonym">Cladosporium fulvum</name>
    <dbReference type="NCBI Taxonomy" id="5499"/>
    <lineage>
        <taxon>Eukaryota</taxon>
        <taxon>Fungi</taxon>
        <taxon>Dikarya</taxon>
        <taxon>Ascomycota</taxon>
        <taxon>Pezizomycotina</taxon>
        <taxon>Dothideomycetes</taxon>
        <taxon>Dothideomycetidae</taxon>
        <taxon>Mycosphaerellales</taxon>
        <taxon>Mycosphaerellaceae</taxon>
        <taxon>Fulvia</taxon>
    </lineage>
</organism>
<keyword evidence="4 9" id="KW-0378">Hydrolase</keyword>
<reference evidence="12" key="1">
    <citation type="submission" date="2021-12" db="EMBL/GenBank/DDBJ databases">
        <authorList>
            <person name="Zaccaron A."/>
            <person name="Stergiopoulos I."/>
        </authorList>
    </citation>
    <scope>NUCLEOTIDE SEQUENCE</scope>
    <source>
        <strain evidence="12">Race5_Kim</strain>
    </source>
</reference>
<evidence type="ECO:0000256" key="8">
    <source>
        <dbReference type="ARBA" id="ARBA00023326"/>
    </source>
</evidence>
<dbReference type="InterPro" id="IPR000322">
    <property type="entry name" value="Glyco_hydro_31_TIM"/>
</dbReference>
<proteinExistence type="inferred from homology"/>
<dbReference type="GO" id="GO:0071555">
    <property type="term" value="P:cell wall organization"/>
    <property type="evidence" value="ECO:0007669"/>
    <property type="project" value="UniProtKB-KW"/>
</dbReference>
<dbReference type="AlphaFoldDB" id="A0A9Q8US51"/>
<keyword evidence="5" id="KW-0325">Glycoprotein</keyword>
<keyword evidence="8" id="KW-0119">Carbohydrate metabolism</keyword>
<dbReference type="SUPFAM" id="SSF51011">
    <property type="entry name" value="Glycosyl hydrolase domain"/>
    <property type="match status" value="1"/>
</dbReference>
<dbReference type="KEGG" id="ffu:CLAFUR5_10219"/>
<evidence type="ECO:0000259" key="10">
    <source>
        <dbReference type="Pfam" id="PF01055"/>
    </source>
</evidence>
<evidence type="ECO:0000313" key="12">
    <source>
        <dbReference type="EMBL" id="UJO20410.1"/>
    </source>
</evidence>
<dbReference type="Pfam" id="PF01055">
    <property type="entry name" value="Glyco_hydro_31_2nd"/>
    <property type="match status" value="1"/>
</dbReference>
<dbReference type="OrthoDB" id="1334205at2759"/>
<keyword evidence="7" id="KW-0961">Cell wall biogenesis/degradation</keyword>
<evidence type="ECO:0000256" key="7">
    <source>
        <dbReference type="ARBA" id="ARBA00023316"/>
    </source>
</evidence>
<dbReference type="PANTHER" id="PTHR22762">
    <property type="entry name" value="ALPHA-GLUCOSIDASE"/>
    <property type="match status" value="1"/>
</dbReference>
<comment type="similarity">
    <text evidence="2 9">Belongs to the glycosyl hydrolase 31 family.</text>
</comment>
<feature type="domain" description="Glycosyl hydrolase family 31 C-terminal" evidence="11">
    <location>
        <begin position="242"/>
        <end position="290"/>
    </location>
</feature>
<dbReference type="Pfam" id="PF21365">
    <property type="entry name" value="Glyco_hydro_31_3rd"/>
    <property type="match status" value="1"/>
</dbReference>
<feature type="domain" description="Glycoside hydrolase family 31 TIM barrel" evidence="10">
    <location>
        <begin position="79"/>
        <end position="234"/>
    </location>
</feature>
<evidence type="ECO:0000256" key="9">
    <source>
        <dbReference type="RuleBase" id="RU361185"/>
    </source>
</evidence>
<dbReference type="GeneID" id="71990097"/>
<keyword evidence="13" id="KW-1185">Reference proteome</keyword>
<evidence type="ECO:0000313" key="13">
    <source>
        <dbReference type="Proteomes" id="UP000756132"/>
    </source>
</evidence>
<keyword evidence="6 9" id="KW-0326">Glycosidase</keyword>
<dbReference type="InterPro" id="IPR013780">
    <property type="entry name" value="Glyco_hydro_b"/>
</dbReference>
<dbReference type="InterPro" id="IPR048395">
    <property type="entry name" value="Glyco_hydro_31_C"/>
</dbReference>
<dbReference type="Gene3D" id="3.20.20.80">
    <property type="entry name" value="Glycosidases"/>
    <property type="match status" value="1"/>
</dbReference>
<accession>A0A9Q8US51</accession>
<dbReference type="Gene3D" id="2.60.40.1180">
    <property type="entry name" value="Golgi alpha-mannosidase II"/>
    <property type="match status" value="1"/>
</dbReference>
<dbReference type="Proteomes" id="UP000756132">
    <property type="component" value="Chromosome 7"/>
</dbReference>
<evidence type="ECO:0000256" key="6">
    <source>
        <dbReference type="ARBA" id="ARBA00023295"/>
    </source>
</evidence>
<sequence>MIGGCNDMWNPQIVNDRITTSGTNQTEVPYVPLPLIPEEGQGPDVPSGSMLGLPGRDLAYPAYNINSTVGNLSDQGLPTNVYHDGGYAEYDTHNLFGAMMSSTSRKATISRSPDKRPLVITRSSYMGSSREVGHWFGDNNVDWRSYLISIWQMASFSSFFQFPMVGSDTCGHNANVTIELCARWAMLGAWNPCFRNHKVVGAQPQEFYLWPEVADAARKAIRRRLMLLDYLYTAMYRQSVWGVPVVSPMFFNYPKDEETFGIETQFFFGDDIMVSPVTEEGKMSVEVYIPR</sequence>
<gene>
    <name evidence="12" type="ORF">CLAFUR5_10219</name>
</gene>
<evidence type="ECO:0000256" key="2">
    <source>
        <dbReference type="ARBA" id="ARBA00007806"/>
    </source>
</evidence>
<evidence type="ECO:0000259" key="11">
    <source>
        <dbReference type="Pfam" id="PF21365"/>
    </source>
</evidence>
<evidence type="ECO:0000256" key="1">
    <source>
        <dbReference type="ARBA" id="ARBA00001657"/>
    </source>
</evidence>